<comment type="caution">
    <text evidence="18">Lacks conserved residue(s) required for the propagation of feature annotation.</text>
</comment>
<feature type="binding site" evidence="18">
    <location>
        <position position="235"/>
    </location>
    <ligand>
        <name>Mg(2+)</name>
        <dbReference type="ChEBI" id="CHEBI:18420"/>
    </ligand>
</feature>
<dbReference type="GO" id="GO:0006048">
    <property type="term" value="P:UDP-N-acetylglucosamine biosynthetic process"/>
    <property type="evidence" value="ECO:0007669"/>
    <property type="project" value="UniProtKB-UniPathway"/>
</dbReference>
<evidence type="ECO:0000256" key="15">
    <source>
        <dbReference type="ARBA" id="ARBA00048247"/>
    </source>
</evidence>
<keyword evidence="12 18" id="KW-0511">Multifunctional enzyme</keyword>
<organism evidence="20 21">
    <name type="scientific">Candidatus Deianiraea vastatrix</name>
    <dbReference type="NCBI Taxonomy" id="2163644"/>
    <lineage>
        <taxon>Bacteria</taxon>
        <taxon>Pseudomonadati</taxon>
        <taxon>Pseudomonadota</taxon>
        <taxon>Alphaproteobacteria</taxon>
        <taxon>Rickettsiales</taxon>
        <taxon>Candidatus Deianiraeaceae</taxon>
        <taxon>Candidatus Deianiraea</taxon>
    </lineage>
</organism>
<dbReference type="EC" id="2.7.7.23" evidence="18"/>
<comment type="pathway">
    <text evidence="18">Nucleotide-sugar biosynthesis; UDP-N-acetyl-alpha-D-glucosamine biosynthesis; UDP-N-acetyl-alpha-D-glucosamine from N-acetyl-alpha-D-glucosamine 1-phosphate: step 1/1.</text>
</comment>
<comment type="catalytic activity">
    <reaction evidence="15 18">
        <text>alpha-D-glucosamine 1-phosphate + acetyl-CoA = N-acetyl-alpha-D-glucosamine 1-phosphate + CoA + H(+)</text>
        <dbReference type="Rhea" id="RHEA:13725"/>
        <dbReference type="ChEBI" id="CHEBI:15378"/>
        <dbReference type="ChEBI" id="CHEBI:57287"/>
        <dbReference type="ChEBI" id="CHEBI:57288"/>
        <dbReference type="ChEBI" id="CHEBI:57776"/>
        <dbReference type="ChEBI" id="CHEBI:58516"/>
        <dbReference type="EC" id="2.3.1.157"/>
    </reaction>
</comment>
<comment type="pathway">
    <text evidence="18">Bacterial outer membrane biogenesis; LPS lipid A biosynthesis.</text>
</comment>
<keyword evidence="8 18" id="KW-0677">Repeat</keyword>
<comment type="pathway">
    <text evidence="18">Nucleotide-sugar biosynthesis; UDP-N-acetyl-alpha-D-glucosamine biosynthesis; N-acetyl-alpha-D-glucosamine 1-phosphate from alpha-D-glucosamine 6-phosphate (route II): step 2/2.</text>
</comment>
<feature type="binding site" evidence="18">
    <location>
        <position position="84"/>
    </location>
    <ligand>
        <name>UDP-N-acetyl-alpha-D-glucosamine</name>
        <dbReference type="ChEBI" id="CHEBI:57705"/>
    </ligand>
</feature>
<keyword evidence="4 18" id="KW-0963">Cytoplasm</keyword>
<evidence type="ECO:0000256" key="17">
    <source>
        <dbReference type="ARBA" id="ARBA00049628"/>
    </source>
</evidence>
<reference evidence="20 21" key="1">
    <citation type="journal article" date="2019" name="ISME J.">
        <title>Deianiraea, an extracellular bacterium associated with the ciliate Paramecium, suggests an alternative scenario for the evolution of Rickettsiales.</title>
        <authorList>
            <person name="Castelli M."/>
            <person name="Sabaneyeva E."/>
            <person name="Lanzoni O."/>
            <person name="Lebedeva N."/>
            <person name="Floriano A.M."/>
            <person name="Gaiarsa S."/>
            <person name="Benken K."/>
            <person name="Modeo L."/>
            <person name="Bandi C."/>
            <person name="Potekhin A."/>
            <person name="Sassera D."/>
            <person name="Petroni G."/>
        </authorList>
    </citation>
    <scope>NUCLEOTIDE SEQUENCE [LARGE SCALE GENOMIC DNA]</scope>
    <source>
        <strain evidence="20">CyL4-1</strain>
    </source>
</reference>
<dbReference type="InterPro" id="IPR038009">
    <property type="entry name" value="GlmU_C_LbH"/>
</dbReference>
<dbReference type="HAMAP" id="MF_01631">
    <property type="entry name" value="GlmU"/>
    <property type="match status" value="1"/>
</dbReference>
<dbReference type="GO" id="GO:0016020">
    <property type="term" value="C:membrane"/>
    <property type="evidence" value="ECO:0007669"/>
    <property type="project" value="GOC"/>
</dbReference>
<keyword evidence="5 18" id="KW-0808">Transferase</keyword>
<evidence type="ECO:0000256" key="18">
    <source>
        <dbReference type="HAMAP-Rule" id="MF_01631"/>
    </source>
</evidence>
<proteinExistence type="inferred from homology"/>
<feature type="binding site" evidence="18">
    <location>
        <position position="149"/>
    </location>
    <ligand>
        <name>UDP-N-acetyl-alpha-D-glucosamine</name>
        <dbReference type="ChEBI" id="CHEBI:57705"/>
    </ligand>
</feature>
<dbReference type="InterPro" id="IPR001451">
    <property type="entry name" value="Hexapep"/>
</dbReference>
<feature type="binding site" evidence="18">
    <location>
        <begin position="22"/>
        <end position="25"/>
    </location>
    <ligand>
        <name>UDP-N-acetyl-alpha-D-glucosamine</name>
        <dbReference type="ChEBI" id="CHEBI:57705"/>
    </ligand>
</feature>
<feature type="region of interest" description="Linker" evidence="18">
    <location>
        <begin position="238"/>
        <end position="258"/>
    </location>
</feature>
<dbReference type="GO" id="GO:0003977">
    <property type="term" value="F:UDP-N-acetylglucosamine diphosphorylase activity"/>
    <property type="evidence" value="ECO:0007669"/>
    <property type="project" value="UniProtKB-UniRule"/>
</dbReference>
<keyword evidence="7 18" id="KW-0479">Metal-binding</keyword>
<dbReference type="PANTHER" id="PTHR43584:SF3">
    <property type="entry name" value="BIFUNCTIONAL PROTEIN GLMU"/>
    <property type="match status" value="1"/>
</dbReference>
<keyword evidence="13 18" id="KW-0012">Acyltransferase</keyword>
<dbReference type="Pfam" id="PF00132">
    <property type="entry name" value="Hexapep"/>
    <property type="match status" value="2"/>
</dbReference>
<feature type="binding site" evidence="18">
    <location>
        <position position="324"/>
    </location>
    <ligand>
        <name>UDP-N-acetyl-alpha-D-glucosamine</name>
        <dbReference type="ChEBI" id="CHEBI:57705"/>
    </ligand>
</feature>
<comment type="function">
    <text evidence="17 18">Catalyzes the last two sequential reactions in the de novo biosynthetic pathway for UDP-N-acetylglucosamine (UDP-GlcNAc). The C-terminal domain catalyzes the transfer of acetyl group from acetyl coenzyme A to glucosamine-1-phosphate (GlcN-1-P) to produce N-acetylglucosamine-1-phosphate (GlcNAc-1-P), which is converted into UDP-GlcNAc by the transfer of uridine 5-monophosphate (from uridine 5-triphosphate), a reaction catalyzed by the N-terminal domain.</text>
</comment>
<evidence type="ECO:0000259" key="19">
    <source>
        <dbReference type="Pfam" id="PF12804"/>
    </source>
</evidence>
<dbReference type="GO" id="GO:0008360">
    <property type="term" value="P:regulation of cell shape"/>
    <property type="evidence" value="ECO:0007669"/>
    <property type="project" value="UniProtKB-KW"/>
</dbReference>
<feature type="binding site" evidence="18">
    <location>
        <position position="342"/>
    </location>
    <ligand>
        <name>UDP-N-acetyl-alpha-D-glucosamine</name>
        <dbReference type="ChEBI" id="CHEBI:57705"/>
    </ligand>
</feature>
<dbReference type="Pfam" id="PF12804">
    <property type="entry name" value="NTP_transf_3"/>
    <property type="match status" value="1"/>
</dbReference>
<evidence type="ECO:0000256" key="2">
    <source>
        <dbReference type="ARBA" id="ARBA00007707"/>
    </source>
</evidence>
<dbReference type="GO" id="GO:0000902">
    <property type="term" value="P:cell morphogenesis"/>
    <property type="evidence" value="ECO:0007669"/>
    <property type="project" value="UniProtKB-UniRule"/>
</dbReference>
<evidence type="ECO:0000256" key="7">
    <source>
        <dbReference type="ARBA" id="ARBA00022723"/>
    </source>
</evidence>
<evidence type="ECO:0000256" key="10">
    <source>
        <dbReference type="ARBA" id="ARBA00022960"/>
    </source>
</evidence>
<dbReference type="InterPro" id="IPR005882">
    <property type="entry name" value="Bifunctional_GlmU"/>
</dbReference>
<gene>
    <name evidence="18" type="primary">glmU</name>
    <name evidence="20" type="ORF">Deia_00439</name>
</gene>
<feature type="binding site" evidence="18">
    <location>
        <position position="113"/>
    </location>
    <ligand>
        <name>Mg(2+)</name>
        <dbReference type="ChEBI" id="CHEBI:18420"/>
    </ligand>
</feature>
<dbReference type="InterPro" id="IPR025877">
    <property type="entry name" value="MobA-like_NTP_Trfase"/>
</dbReference>
<keyword evidence="14 18" id="KW-0961">Cell wall biogenesis/degradation</keyword>
<feature type="binding site" evidence="18">
    <location>
        <position position="178"/>
    </location>
    <ligand>
        <name>UDP-N-acetyl-alpha-D-glucosamine</name>
        <dbReference type="ChEBI" id="CHEBI:57705"/>
    </ligand>
</feature>
<dbReference type="NCBIfam" id="NF010933">
    <property type="entry name" value="PRK14353.1"/>
    <property type="match status" value="1"/>
</dbReference>
<dbReference type="InterPro" id="IPR050065">
    <property type="entry name" value="GlmU-like"/>
</dbReference>
<dbReference type="InterPro" id="IPR011004">
    <property type="entry name" value="Trimer_LpxA-like_sf"/>
</dbReference>
<dbReference type="GO" id="GO:0000287">
    <property type="term" value="F:magnesium ion binding"/>
    <property type="evidence" value="ECO:0007669"/>
    <property type="project" value="UniProtKB-UniRule"/>
</dbReference>
<dbReference type="EC" id="2.3.1.157" evidence="18"/>
<evidence type="ECO:0000256" key="16">
    <source>
        <dbReference type="ARBA" id="ARBA00048493"/>
    </source>
</evidence>
<evidence type="ECO:0000256" key="9">
    <source>
        <dbReference type="ARBA" id="ARBA00022842"/>
    </source>
</evidence>
<dbReference type="GO" id="GO:0071555">
    <property type="term" value="P:cell wall organization"/>
    <property type="evidence" value="ECO:0007669"/>
    <property type="project" value="UniProtKB-KW"/>
</dbReference>
<dbReference type="GO" id="GO:0009252">
    <property type="term" value="P:peptidoglycan biosynthetic process"/>
    <property type="evidence" value="ECO:0007669"/>
    <property type="project" value="UniProtKB-UniRule"/>
</dbReference>
<dbReference type="AlphaFoldDB" id="A0A5B8XCY5"/>
<evidence type="ECO:0000256" key="12">
    <source>
        <dbReference type="ARBA" id="ARBA00023268"/>
    </source>
</evidence>
<dbReference type="GO" id="GO:0019134">
    <property type="term" value="F:glucosamine-1-phosphate N-acetyltransferase activity"/>
    <property type="evidence" value="ECO:0007669"/>
    <property type="project" value="UniProtKB-UniRule"/>
</dbReference>
<feature type="region of interest" description="Pyrophosphorylase" evidence="18">
    <location>
        <begin position="1"/>
        <end position="237"/>
    </location>
</feature>
<dbReference type="Pfam" id="PF14602">
    <property type="entry name" value="Hexapep_2"/>
    <property type="match status" value="1"/>
</dbReference>
<feature type="binding site" evidence="18">
    <location>
        <position position="36"/>
    </location>
    <ligand>
        <name>UDP-N-acetyl-alpha-D-glucosamine</name>
        <dbReference type="ChEBI" id="CHEBI:57705"/>
    </ligand>
</feature>
<feature type="domain" description="MobA-like NTP transferase" evidence="19">
    <location>
        <begin position="22"/>
        <end position="136"/>
    </location>
</feature>
<feature type="binding site" evidence="18">
    <location>
        <begin position="111"/>
        <end position="113"/>
    </location>
    <ligand>
        <name>UDP-N-acetyl-alpha-D-glucosamine</name>
        <dbReference type="ChEBI" id="CHEBI:57705"/>
    </ligand>
</feature>
<evidence type="ECO:0000256" key="14">
    <source>
        <dbReference type="ARBA" id="ARBA00023316"/>
    </source>
</evidence>
<dbReference type="SUPFAM" id="SSF51161">
    <property type="entry name" value="Trimeric LpxA-like enzymes"/>
    <property type="match status" value="1"/>
</dbReference>
<keyword evidence="21" id="KW-1185">Reference proteome</keyword>
<dbReference type="GO" id="GO:0005737">
    <property type="term" value="C:cytoplasm"/>
    <property type="evidence" value="ECO:0007669"/>
    <property type="project" value="UniProtKB-SubCell"/>
</dbReference>
<dbReference type="GO" id="GO:0009245">
    <property type="term" value="P:lipid A biosynthetic process"/>
    <property type="evidence" value="ECO:0007669"/>
    <property type="project" value="UniProtKB-UniRule"/>
</dbReference>
<feature type="active site" description="Proton acceptor" evidence="18">
    <location>
        <position position="354"/>
    </location>
</feature>
<comment type="subunit">
    <text evidence="18">Homotrimer.</text>
</comment>
<keyword evidence="6 18" id="KW-0548">Nucleotidyltransferase</keyword>
<feature type="binding site" evidence="18">
    <location>
        <position position="357"/>
    </location>
    <ligand>
        <name>UDP-N-acetyl-alpha-D-glucosamine</name>
        <dbReference type="ChEBI" id="CHEBI:57705"/>
    </ligand>
</feature>
<evidence type="ECO:0000256" key="11">
    <source>
        <dbReference type="ARBA" id="ARBA00022984"/>
    </source>
</evidence>
<comment type="catalytic activity">
    <reaction evidence="16 18">
        <text>N-acetyl-alpha-D-glucosamine 1-phosphate + UTP + H(+) = UDP-N-acetyl-alpha-D-glucosamine + diphosphate</text>
        <dbReference type="Rhea" id="RHEA:13509"/>
        <dbReference type="ChEBI" id="CHEBI:15378"/>
        <dbReference type="ChEBI" id="CHEBI:33019"/>
        <dbReference type="ChEBI" id="CHEBI:46398"/>
        <dbReference type="ChEBI" id="CHEBI:57705"/>
        <dbReference type="ChEBI" id="CHEBI:57776"/>
        <dbReference type="EC" id="2.7.7.23"/>
    </reaction>
</comment>
<dbReference type="SUPFAM" id="SSF53448">
    <property type="entry name" value="Nucleotide-diphospho-sugar transferases"/>
    <property type="match status" value="1"/>
</dbReference>
<feature type="binding site" evidence="18">
    <location>
        <position position="368"/>
    </location>
    <ligand>
        <name>UDP-N-acetyl-alpha-D-glucosamine</name>
        <dbReference type="ChEBI" id="CHEBI:57705"/>
    </ligand>
</feature>
<protein>
    <recommendedName>
        <fullName evidence="18">Bifunctional protein GlmU</fullName>
    </recommendedName>
    <domain>
        <recommendedName>
            <fullName evidence="18">UDP-N-acetylglucosamine pyrophosphorylase</fullName>
            <ecNumber evidence="18">2.7.7.23</ecNumber>
        </recommendedName>
        <alternativeName>
            <fullName evidence="18">N-acetylglucosamine-1-phosphate uridyltransferase</fullName>
        </alternativeName>
    </domain>
    <domain>
        <recommendedName>
            <fullName evidence="18">Glucosamine-1-phosphate N-acetyltransferase</fullName>
            <ecNumber evidence="18">2.3.1.157</ecNumber>
        </recommendedName>
    </domain>
</protein>
<feature type="region of interest" description="N-acetyltransferase" evidence="18">
    <location>
        <begin position="259"/>
        <end position="454"/>
    </location>
</feature>
<dbReference type="Gene3D" id="3.90.550.10">
    <property type="entry name" value="Spore Coat Polysaccharide Biosynthesis Protein SpsA, Chain A"/>
    <property type="match status" value="1"/>
</dbReference>
<evidence type="ECO:0000256" key="13">
    <source>
        <dbReference type="ARBA" id="ARBA00023315"/>
    </source>
</evidence>
<feature type="binding site" evidence="18">
    <location>
        <position position="431"/>
    </location>
    <ligand>
        <name>acetyl-CoA</name>
        <dbReference type="ChEBI" id="CHEBI:57288"/>
    </ligand>
</feature>
<comment type="cofactor">
    <cofactor evidence="18">
        <name>Mg(2+)</name>
        <dbReference type="ChEBI" id="CHEBI:18420"/>
    </cofactor>
    <text evidence="18">Binds 1 Mg(2+) ion per subunit.</text>
</comment>
<dbReference type="Proteomes" id="UP000321934">
    <property type="component" value="Chromosome"/>
</dbReference>
<dbReference type="NCBIfam" id="TIGR01173">
    <property type="entry name" value="glmU"/>
    <property type="match status" value="1"/>
</dbReference>
<comment type="similarity">
    <text evidence="3 18">In the N-terminal section; belongs to the N-acetylglucosamine-1-phosphate uridyltransferase family.</text>
</comment>
<dbReference type="UniPathway" id="UPA00113">
    <property type="reaction ID" value="UER00532"/>
</dbReference>
<evidence type="ECO:0000313" key="21">
    <source>
        <dbReference type="Proteomes" id="UP000321934"/>
    </source>
</evidence>
<evidence type="ECO:0000256" key="8">
    <source>
        <dbReference type="ARBA" id="ARBA00022737"/>
    </source>
</evidence>
<evidence type="ECO:0000256" key="4">
    <source>
        <dbReference type="ARBA" id="ARBA00022490"/>
    </source>
</evidence>
<keyword evidence="11 18" id="KW-0573">Peptidoglycan synthesis</keyword>
<evidence type="ECO:0000256" key="3">
    <source>
        <dbReference type="ARBA" id="ARBA00007947"/>
    </source>
</evidence>
<comment type="subcellular location">
    <subcellularLocation>
        <location evidence="1 18">Cytoplasm</location>
    </subcellularLocation>
</comment>
<evidence type="ECO:0000313" key="20">
    <source>
        <dbReference type="EMBL" id="QED23239.1"/>
    </source>
</evidence>
<feature type="binding site" evidence="18">
    <location>
        <position position="163"/>
    </location>
    <ligand>
        <name>UDP-N-acetyl-alpha-D-glucosamine</name>
        <dbReference type="ChEBI" id="CHEBI:57705"/>
    </ligand>
</feature>
<dbReference type="CDD" id="cd03353">
    <property type="entry name" value="LbH_GlmU_C"/>
    <property type="match status" value="1"/>
</dbReference>
<keyword evidence="10 18" id="KW-0133">Cell shape</keyword>
<feature type="binding site" evidence="18">
    <location>
        <position position="414"/>
    </location>
    <ligand>
        <name>acetyl-CoA</name>
        <dbReference type="ChEBI" id="CHEBI:57288"/>
    </ligand>
</feature>
<sequence>MRKNRGLKIIMRNNKEYISITLAAGNGTRMRSKMPKPLHKIAGISLLDSSCKCVDMAVKKILVASNDLIFFDKTLENRFEIVIQKEKLGTGHAVLSCIDKIPDSVNVVINYGDTPFVKPETVEKMLAKISDFDCVFLGFEVKDINQKYGRLITDGEKLKEIVEYKDANPAQKAITLCNSGIIAVKSDILKKALVKIENKNASGEYYLTDIAKIINQDNGKCSFVKCEESEVMGINSRVELAEAEKFYQKILRNKHMEAGVTLINPKTVYFSHDTKIEQDVVIEENVHIGLNVEIHEGVLIKAFSYLENCKIGKNCIIGPFARIRPGTTLDENVRIGNFVEVKNSQIGNNTKINHLTYIGDSEIGENTNIGAGTITANHDGFKKQRTKIGKNCSIGIGTYTIAPIEIEDNAMTAAGSVITKNVSNGCLGIARQKQINIDGFVEKYKKKIRNKDEK</sequence>
<dbReference type="InterPro" id="IPR029044">
    <property type="entry name" value="Nucleotide-diphossugar_trans"/>
</dbReference>
<dbReference type="EMBL" id="CP029077">
    <property type="protein sequence ID" value="QED23239.1"/>
    <property type="molecule type" value="Genomic_DNA"/>
</dbReference>
<evidence type="ECO:0000256" key="1">
    <source>
        <dbReference type="ARBA" id="ARBA00004496"/>
    </source>
</evidence>
<feature type="binding site" evidence="18">
    <location>
        <position position="371"/>
    </location>
    <ligand>
        <name>acetyl-CoA</name>
        <dbReference type="ChEBI" id="CHEBI:57288"/>
    </ligand>
</feature>
<dbReference type="UniPathway" id="UPA00973"/>
<accession>A0A5B8XCY5</accession>
<feature type="binding site" evidence="18">
    <location>
        <begin position="89"/>
        <end position="90"/>
    </location>
    <ligand>
        <name>UDP-N-acetyl-alpha-D-glucosamine</name>
        <dbReference type="ChEBI" id="CHEBI:57705"/>
    </ligand>
</feature>
<evidence type="ECO:0000256" key="5">
    <source>
        <dbReference type="ARBA" id="ARBA00022679"/>
    </source>
</evidence>
<keyword evidence="9 18" id="KW-0460">Magnesium</keyword>
<dbReference type="Gene3D" id="2.160.10.10">
    <property type="entry name" value="Hexapeptide repeat proteins"/>
    <property type="match status" value="1"/>
</dbReference>
<evidence type="ECO:0000256" key="6">
    <source>
        <dbReference type="ARBA" id="ARBA00022695"/>
    </source>
</evidence>
<dbReference type="PANTHER" id="PTHR43584">
    <property type="entry name" value="NUCLEOTIDYL TRANSFERASE"/>
    <property type="match status" value="1"/>
</dbReference>
<name>A0A5B8XCY5_9RICK</name>
<feature type="binding site" evidence="18">
    <location>
        <position position="235"/>
    </location>
    <ligand>
        <name>UDP-N-acetyl-alpha-D-glucosamine</name>
        <dbReference type="ChEBI" id="CHEBI:57705"/>
    </ligand>
</feature>
<comment type="similarity">
    <text evidence="2 18">In the C-terminal section; belongs to the transferase hexapeptide repeat family.</text>
</comment>